<dbReference type="SUPFAM" id="SSF53335">
    <property type="entry name" value="S-adenosyl-L-methionine-dependent methyltransferases"/>
    <property type="match status" value="1"/>
</dbReference>
<keyword evidence="2" id="KW-1185">Reference proteome</keyword>
<dbReference type="Gene3D" id="3.40.50.150">
    <property type="entry name" value="Vaccinia Virus protein VP39"/>
    <property type="match status" value="1"/>
</dbReference>
<proteinExistence type="predicted"/>
<accession>A0A271KF50</accession>
<comment type="caution">
    <text evidence="1">The sequence shown here is derived from an EMBL/GenBank/DDBJ whole genome shotgun (WGS) entry which is preliminary data.</text>
</comment>
<dbReference type="Pfam" id="PF13578">
    <property type="entry name" value="Methyltransf_24"/>
    <property type="match status" value="1"/>
</dbReference>
<dbReference type="Proteomes" id="UP000215931">
    <property type="component" value="Unassembled WGS sequence"/>
</dbReference>
<dbReference type="EMBL" id="NPKH01000023">
    <property type="protein sequence ID" value="PAP94326.1"/>
    <property type="molecule type" value="Genomic_DNA"/>
</dbReference>
<dbReference type="InterPro" id="IPR029063">
    <property type="entry name" value="SAM-dependent_MTases_sf"/>
</dbReference>
<gene>
    <name evidence="1" type="ORF">CIT31_18720</name>
</gene>
<dbReference type="AlphaFoldDB" id="A0A271KF50"/>
<reference evidence="1 2" key="1">
    <citation type="submission" date="2017-08" db="EMBL/GenBank/DDBJ databases">
        <title>Mesorhizobium wenxinae sp. nov., a novel rhizobial species isolated from root nodules of chickpea (Cicer arietinum L.).</title>
        <authorList>
            <person name="Zhang J."/>
        </authorList>
    </citation>
    <scope>NUCLEOTIDE SEQUENCE [LARGE SCALE GENOMIC DNA]</scope>
    <source>
        <strain evidence="2">WYCCWR 10019</strain>
    </source>
</reference>
<evidence type="ECO:0000313" key="2">
    <source>
        <dbReference type="Proteomes" id="UP000215931"/>
    </source>
</evidence>
<dbReference type="OrthoDB" id="174925at2"/>
<name>A0A271KF50_9HYPH</name>
<evidence type="ECO:0008006" key="3">
    <source>
        <dbReference type="Google" id="ProtNLM"/>
    </source>
</evidence>
<protein>
    <recommendedName>
        <fullName evidence="3">Class I SAM-dependent methyltransferase</fullName>
    </recommendedName>
</protein>
<organism evidence="1 2">
    <name type="scientific">Mesorhizobium wenxiniae</name>
    <dbReference type="NCBI Taxonomy" id="2014805"/>
    <lineage>
        <taxon>Bacteria</taxon>
        <taxon>Pseudomonadati</taxon>
        <taxon>Pseudomonadota</taxon>
        <taxon>Alphaproteobacteria</taxon>
        <taxon>Hyphomicrobiales</taxon>
        <taxon>Phyllobacteriaceae</taxon>
        <taxon>Mesorhizobium</taxon>
    </lineage>
</organism>
<evidence type="ECO:0000313" key="1">
    <source>
        <dbReference type="EMBL" id="PAP94326.1"/>
    </source>
</evidence>
<sequence length="245" mass="27509">MEVISYLRATQERTQSCGEAAIAALQLVRLYDAAAARPNGTFLELGTDRGQATKMILAACEKDGGNLVSVDIRDCSTAAVSCRWTFVQADSTDRKTILNKAPILQDGIDLVYVDSLHTPEHVLNEVYTWFSLVRKGGTICFDDIDPNPYMRGRRKDNPKIEIANRRIFYVVRSVFYDNLDQLQMTVDFGSTGLAMLRKTSEIGSELRPFNHLPAERNSTFLAKLSVRLRERYYAHKGDGSDFLTA</sequence>
<dbReference type="RefSeq" id="WP_095519812.1">
    <property type="nucleotide sequence ID" value="NZ_NPKH01000023.1"/>
</dbReference>